<feature type="compositionally biased region" description="Basic and acidic residues" evidence="1">
    <location>
        <begin position="1"/>
        <end position="10"/>
    </location>
</feature>
<feature type="non-terminal residue" evidence="2">
    <location>
        <position position="1"/>
    </location>
</feature>
<gene>
    <name evidence="2" type="ORF">scyTo_0024992</name>
</gene>
<keyword evidence="3" id="KW-1185">Reference proteome</keyword>
<evidence type="ECO:0000313" key="3">
    <source>
        <dbReference type="Proteomes" id="UP000288216"/>
    </source>
</evidence>
<organism evidence="2 3">
    <name type="scientific">Scyliorhinus torazame</name>
    <name type="common">Cloudy catshark</name>
    <name type="synonym">Catulus torazame</name>
    <dbReference type="NCBI Taxonomy" id="75743"/>
    <lineage>
        <taxon>Eukaryota</taxon>
        <taxon>Metazoa</taxon>
        <taxon>Chordata</taxon>
        <taxon>Craniata</taxon>
        <taxon>Vertebrata</taxon>
        <taxon>Chondrichthyes</taxon>
        <taxon>Elasmobranchii</taxon>
        <taxon>Galeomorphii</taxon>
        <taxon>Galeoidea</taxon>
        <taxon>Carcharhiniformes</taxon>
        <taxon>Scyliorhinidae</taxon>
        <taxon>Scyliorhinus</taxon>
    </lineage>
</organism>
<name>A0A401QG54_SCYTO</name>
<evidence type="ECO:0000313" key="2">
    <source>
        <dbReference type="EMBL" id="GCB84360.1"/>
    </source>
</evidence>
<dbReference type="AlphaFoldDB" id="A0A401QG54"/>
<sequence>EETVEVKVLEDPDPDVSDSEVTHRLIKRRRRAIDDDDDED</sequence>
<dbReference type="Proteomes" id="UP000288216">
    <property type="component" value="Unassembled WGS sequence"/>
</dbReference>
<proteinExistence type="predicted"/>
<dbReference type="EMBL" id="BFAA01065997">
    <property type="protein sequence ID" value="GCB84360.1"/>
    <property type="molecule type" value="Genomic_DNA"/>
</dbReference>
<evidence type="ECO:0000256" key="1">
    <source>
        <dbReference type="SAM" id="MobiDB-lite"/>
    </source>
</evidence>
<feature type="region of interest" description="Disordered" evidence="1">
    <location>
        <begin position="1"/>
        <end position="22"/>
    </location>
</feature>
<comment type="caution">
    <text evidence="2">The sequence shown here is derived from an EMBL/GenBank/DDBJ whole genome shotgun (WGS) entry which is preliminary data.</text>
</comment>
<reference evidence="2 3" key="1">
    <citation type="journal article" date="2018" name="Nat. Ecol. Evol.">
        <title>Shark genomes provide insights into elasmobranch evolution and the origin of vertebrates.</title>
        <authorList>
            <person name="Hara Y"/>
            <person name="Yamaguchi K"/>
            <person name="Onimaru K"/>
            <person name="Kadota M"/>
            <person name="Koyanagi M"/>
            <person name="Keeley SD"/>
            <person name="Tatsumi K"/>
            <person name="Tanaka K"/>
            <person name="Motone F"/>
            <person name="Kageyama Y"/>
            <person name="Nozu R"/>
            <person name="Adachi N"/>
            <person name="Nishimura O"/>
            <person name="Nakagawa R"/>
            <person name="Tanegashima C"/>
            <person name="Kiyatake I"/>
            <person name="Matsumoto R"/>
            <person name="Murakumo K"/>
            <person name="Nishida K"/>
            <person name="Terakita A"/>
            <person name="Kuratani S"/>
            <person name="Sato K"/>
            <person name="Hyodo S Kuraku.S."/>
        </authorList>
    </citation>
    <scope>NUCLEOTIDE SEQUENCE [LARGE SCALE GENOMIC DNA]</scope>
</reference>
<protein>
    <submittedName>
        <fullName evidence="2">Uncharacterized protein</fullName>
    </submittedName>
</protein>
<accession>A0A401QG54</accession>